<evidence type="ECO:0000256" key="11">
    <source>
        <dbReference type="SAM" id="MobiDB-lite"/>
    </source>
</evidence>
<dbReference type="InterPro" id="IPR005503">
    <property type="entry name" value="FliL"/>
</dbReference>
<dbReference type="GO" id="GO:0005886">
    <property type="term" value="C:plasma membrane"/>
    <property type="evidence" value="ECO:0007669"/>
    <property type="project" value="UniProtKB-SubCell"/>
</dbReference>
<dbReference type="GO" id="GO:0071978">
    <property type="term" value="P:bacterial-type flagellum-dependent swarming motility"/>
    <property type="evidence" value="ECO:0007669"/>
    <property type="project" value="TreeGrafter"/>
</dbReference>
<evidence type="ECO:0000313" key="12">
    <source>
        <dbReference type="EMBL" id="SLM29251.1"/>
    </source>
</evidence>
<dbReference type="GO" id="GO:0009425">
    <property type="term" value="C:bacterial-type flagellum basal body"/>
    <property type="evidence" value="ECO:0007669"/>
    <property type="project" value="InterPro"/>
</dbReference>
<dbReference type="RefSeq" id="WP_080806051.1">
    <property type="nucleotide sequence ID" value="NZ_LT828552.1"/>
</dbReference>
<evidence type="ECO:0000313" key="13">
    <source>
        <dbReference type="Proteomes" id="UP000191931"/>
    </source>
</evidence>
<dbReference type="EMBL" id="FWEV01000083">
    <property type="protein sequence ID" value="SLM29251.1"/>
    <property type="molecule type" value="Genomic_DNA"/>
</dbReference>
<name>A0A1W1H9V2_9BACT</name>
<evidence type="ECO:0000256" key="6">
    <source>
        <dbReference type="ARBA" id="ARBA00022692"/>
    </source>
</evidence>
<dbReference type="PANTHER" id="PTHR35091">
    <property type="entry name" value="FLAGELLAR PROTEIN FLIL"/>
    <property type="match status" value="1"/>
</dbReference>
<dbReference type="OrthoDB" id="5420962at2"/>
<dbReference type="GO" id="GO:0006935">
    <property type="term" value="P:chemotaxis"/>
    <property type="evidence" value="ECO:0007669"/>
    <property type="project" value="UniProtKB-KW"/>
</dbReference>
<evidence type="ECO:0000256" key="3">
    <source>
        <dbReference type="ARBA" id="ARBA00008281"/>
    </source>
</evidence>
<dbReference type="PANTHER" id="PTHR35091:SF2">
    <property type="entry name" value="FLAGELLAR PROTEIN FLIL"/>
    <property type="match status" value="1"/>
</dbReference>
<comment type="subcellular location">
    <subcellularLocation>
        <location evidence="2">Cell membrane</location>
        <topology evidence="2">Single-pass membrane protein</topology>
    </subcellularLocation>
</comment>
<keyword evidence="9 10" id="KW-0472">Membrane</keyword>
<evidence type="ECO:0000256" key="7">
    <source>
        <dbReference type="ARBA" id="ARBA00022779"/>
    </source>
</evidence>
<feature type="transmembrane region" description="Helical" evidence="10">
    <location>
        <begin position="47"/>
        <end position="71"/>
    </location>
</feature>
<feature type="region of interest" description="Disordered" evidence="11">
    <location>
        <begin position="1"/>
        <end position="34"/>
    </location>
</feature>
<feature type="region of interest" description="Disordered" evidence="11">
    <location>
        <begin position="81"/>
        <end position="107"/>
    </location>
</feature>
<comment type="function">
    <text evidence="1 10">Controls the rotational direction of flagella during chemotaxis.</text>
</comment>
<dbReference type="Proteomes" id="UP000191931">
    <property type="component" value="Unassembled WGS sequence"/>
</dbReference>
<evidence type="ECO:0000256" key="10">
    <source>
        <dbReference type="RuleBase" id="RU364125"/>
    </source>
</evidence>
<evidence type="ECO:0000256" key="4">
    <source>
        <dbReference type="ARBA" id="ARBA00022475"/>
    </source>
</evidence>
<evidence type="ECO:0000256" key="9">
    <source>
        <dbReference type="ARBA" id="ARBA00023136"/>
    </source>
</evidence>
<sequence length="207" mass="23083">MFKKKDKKKDSDNKEEKKTPPSAGEESSSGEGSEVEKKPFLKKILSLKFIIIMLVIILVVGGGAFAGWFFFLKKSPPEDGDIASQSAEAEAPENQDGEALPPPEPDFPDVVDLPAFEEIAIQESGNMNHITFKISVELAKPELRDSFESNMELIQTTVQSEVEKMTWFVLRNPDGKIRLKYNIIKALNGALPGKMVKNVFFTELILH</sequence>
<feature type="compositionally biased region" description="Basic and acidic residues" evidence="11">
    <location>
        <begin position="8"/>
        <end position="19"/>
    </location>
</feature>
<dbReference type="STRING" id="1246637.MTBBW1_1730049"/>
<dbReference type="Pfam" id="PF03748">
    <property type="entry name" value="FliL"/>
    <property type="match status" value="1"/>
</dbReference>
<keyword evidence="4 10" id="KW-1003">Cell membrane</keyword>
<protein>
    <recommendedName>
        <fullName evidence="10">Flagellar protein FliL</fullName>
    </recommendedName>
</protein>
<comment type="similarity">
    <text evidence="3 10">Belongs to the FliL family.</text>
</comment>
<evidence type="ECO:0000256" key="5">
    <source>
        <dbReference type="ARBA" id="ARBA00022500"/>
    </source>
</evidence>
<keyword evidence="6 10" id="KW-0812">Transmembrane</keyword>
<keyword evidence="7 10" id="KW-0283">Flagellar rotation</keyword>
<dbReference type="AlphaFoldDB" id="A0A1W1H9V2"/>
<evidence type="ECO:0000256" key="1">
    <source>
        <dbReference type="ARBA" id="ARBA00002254"/>
    </source>
</evidence>
<keyword evidence="5 10" id="KW-0145">Chemotaxis</keyword>
<organism evidence="12 13">
    <name type="scientific">Desulfamplus magnetovallimortis</name>
    <dbReference type="NCBI Taxonomy" id="1246637"/>
    <lineage>
        <taxon>Bacteria</taxon>
        <taxon>Pseudomonadati</taxon>
        <taxon>Thermodesulfobacteriota</taxon>
        <taxon>Desulfobacteria</taxon>
        <taxon>Desulfobacterales</taxon>
        <taxon>Desulfobacteraceae</taxon>
        <taxon>Desulfamplus</taxon>
    </lineage>
</organism>
<gene>
    <name evidence="12" type="ORF">MTBBW1_1730049</name>
</gene>
<accession>A0A1W1H9V2</accession>
<keyword evidence="8 10" id="KW-1133">Transmembrane helix</keyword>
<reference evidence="12 13" key="1">
    <citation type="submission" date="2017-03" db="EMBL/GenBank/DDBJ databases">
        <authorList>
            <person name="Afonso C.L."/>
            <person name="Miller P.J."/>
            <person name="Scott M.A."/>
            <person name="Spackman E."/>
            <person name="Goraichik I."/>
            <person name="Dimitrov K.M."/>
            <person name="Suarez D.L."/>
            <person name="Swayne D.E."/>
        </authorList>
    </citation>
    <scope>NUCLEOTIDE SEQUENCE [LARGE SCALE GENOMIC DNA]</scope>
    <source>
        <strain evidence="12">PRJEB14757</strain>
    </source>
</reference>
<evidence type="ECO:0000256" key="2">
    <source>
        <dbReference type="ARBA" id="ARBA00004162"/>
    </source>
</evidence>
<evidence type="ECO:0000256" key="8">
    <source>
        <dbReference type="ARBA" id="ARBA00022989"/>
    </source>
</evidence>
<keyword evidence="13" id="KW-1185">Reference proteome</keyword>
<proteinExistence type="inferred from homology"/>